<name>A0ABD3XCU1_SINWO</name>
<gene>
    <name evidence="1" type="ORF">ACJMK2_029678</name>
</gene>
<accession>A0ABD3XCU1</accession>
<proteinExistence type="predicted"/>
<comment type="caution">
    <text evidence="1">The sequence shown here is derived from an EMBL/GenBank/DDBJ whole genome shotgun (WGS) entry which is preliminary data.</text>
</comment>
<dbReference type="Proteomes" id="UP001634394">
    <property type="component" value="Unassembled WGS sequence"/>
</dbReference>
<organism evidence="1 2">
    <name type="scientific">Sinanodonta woodiana</name>
    <name type="common">Chinese pond mussel</name>
    <name type="synonym">Anodonta woodiana</name>
    <dbReference type="NCBI Taxonomy" id="1069815"/>
    <lineage>
        <taxon>Eukaryota</taxon>
        <taxon>Metazoa</taxon>
        <taxon>Spiralia</taxon>
        <taxon>Lophotrochozoa</taxon>
        <taxon>Mollusca</taxon>
        <taxon>Bivalvia</taxon>
        <taxon>Autobranchia</taxon>
        <taxon>Heteroconchia</taxon>
        <taxon>Palaeoheterodonta</taxon>
        <taxon>Unionida</taxon>
        <taxon>Unionoidea</taxon>
        <taxon>Unionidae</taxon>
        <taxon>Unioninae</taxon>
        <taxon>Sinanodonta</taxon>
    </lineage>
</organism>
<reference evidence="1 2" key="1">
    <citation type="submission" date="2024-11" db="EMBL/GenBank/DDBJ databases">
        <title>Chromosome-level genome assembly of the freshwater bivalve Anodonta woodiana.</title>
        <authorList>
            <person name="Chen X."/>
        </authorList>
    </citation>
    <scope>NUCLEOTIDE SEQUENCE [LARGE SCALE GENOMIC DNA]</scope>
    <source>
        <strain evidence="1">MN2024</strain>
        <tissue evidence="1">Gills</tissue>
    </source>
</reference>
<protein>
    <submittedName>
        <fullName evidence="1">Uncharacterized protein</fullName>
    </submittedName>
</protein>
<dbReference type="AlphaFoldDB" id="A0ABD3XCU1"/>
<keyword evidence="2" id="KW-1185">Reference proteome</keyword>
<evidence type="ECO:0000313" key="2">
    <source>
        <dbReference type="Proteomes" id="UP001634394"/>
    </source>
</evidence>
<dbReference type="EMBL" id="JBJQND010000003">
    <property type="protein sequence ID" value="KAL3883411.1"/>
    <property type="molecule type" value="Genomic_DNA"/>
</dbReference>
<sequence length="256" mass="28596">MLGQEEKSLLQNLEEHLTSADTHRQFFDWTGCVLDISTLPDIGPSLIKGRIHDAIMEWVSAADGTFKKASKRITENCMKLQCKIDARIGKLNTLELGFSFLKSSGQVESPSSNDTGIMSNMGITIAFTSSPIWMKVARAAHVVGLIPGFHRIINRLSNGNNKALKKMSKTTEKAVNTLVSEKRLKQFITDSFTSHYCKWLNALNQDAAHIISSTRACIVRIDIDLHANINSLHLFKTLQTMLNECSNRLHELEKAI</sequence>
<evidence type="ECO:0000313" key="1">
    <source>
        <dbReference type="EMBL" id="KAL3883411.1"/>
    </source>
</evidence>